<reference evidence="1" key="1">
    <citation type="submission" date="2018-02" db="EMBL/GenBank/DDBJ databases">
        <title>Rhizophora mucronata_Transcriptome.</title>
        <authorList>
            <person name="Meera S.P."/>
            <person name="Sreeshan A."/>
            <person name="Augustine A."/>
        </authorList>
    </citation>
    <scope>NUCLEOTIDE SEQUENCE</scope>
    <source>
        <tissue evidence="1">Leaf</tissue>
    </source>
</reference>
<organism evidence="1">
    <name type="scientific">Rhizophora mucronata</name>
    <name type="common">Asiatic mangrove</name>
    <dbReference type="NCBI Taxonomy" id="61149"/>
    <lineage>
        <taxon>Eukaryota</taxon>
        <taxon>Viridiplantae</taxon>
        <taxon>Streptophyta</taxon>
        <taxon>Embryophyta</taxon>
        <taxon>Tracheophyta</taxon>
        <taxon>Spermatophyta</taxon>
        <taxon>Magnoliopsida</taxon>
        <taxon>eudicotyledons</taxon>
        <taxon>Gunneridae</taxon>
        <taxon>Pentapetalae</taxon>
        <taxon>rosids</taxon>
        <taxon>fabids</taxon>
        <taxon>Malpighiales</taxon>
        <taxon>Rhizophoraceae</taxon>
        <taxon>Rhizophora</taxon>
    </lineage>
</organism>
<dbReference type="EMBL" id="GGEC01065713">
    <property type="protein sequence ID" value="MBX46197.1"/>
    <property type="molecule type" value="Transcribed_RNA"/>
</dbReference>
<proteinExistence type="predicted"/>
<protein>
    <submittedName>
        <fullName evidence="1">Uncharacterized protein</fullName>
    </submittedName>
</protein>
<sequence>MITETFSAFAVNFCLQRWVTISNSVIKCQTNATKVIPMA</sequence>
<dbReference type="AlphaFoldDB" id="A0A2P2NUJ6"/>
<accession>A0A2P2NUJ6</accession>
<name>A0A2P2NUJ6_RHIMU</name>
<evidence type="ECO:0000313" key="1">
    <source>
        <dbReference type="EMBL" id="MBX46197.1"/>
    </source>
</evidence>